<comment type="cofactor">
    <cofactor evidence="2">
        <name>Mg(2+)</name>
        <dbReference type="ChEBI" id="CHEBI:18420"/>
    </cofactor>
</comment>
<evidence type="ECO:0000256" key="1">
    <source>
        <dbReference type="ARBA" id="ARBA00001936"/>
    </source>
</evidence>
<dbReference type="GeneID" id="109723447"/>
<reference evidence="17" key="2">
    <citation type="submission" date="2025-08" db="UniProtKB">
        <authorList>
            <consortium name="RefSeq"/>
        </authorList>
    </citation>
    <scope>IDENTIFICATION</scope>
    <source>
        <tissue evidence="17">Leaf</tissue>
    </source>
</reference>
<keyword evidence="16" id="KW-1185">Reference proteome</keyword>
<keyword evidence="7" id="KW-0460">Magnesium</keyword>
<keyword evidence="14" id="KW-0472">Membrane</keyword>
<evidence type="ECO:0000256" key="3">
    <source>
        <dbReference type="ARBA" id="ARBA00006702"/>
    </source>
</evidence>
<keyword evidence="14" id="KW-1133">Transmembrane helix</keyword>
<evidence type="ECO:0000256" key="2">
    <source>
        <dbReference type="ARBA" id="ARBA00001946"/>
    </source>
</evidence>
<dbReference type="GO" id="GO:0046872">
    <property type="term" value="F:metal ion binding"/>
    <property type="evidence" value="ECO:0007669"/>
    <property type="project" value="UniProtKB-KW"/>
</dbReference>
<dbReference type="FunFam" id="3.60.40.10:FF:000079">
    <property type="entry name" value="Probable protein phosphatase 2C 74"/>
    <property type="match status" value="1"/>
</dbReference>
<evidence type="ECO:0000313" key="16">
    <source>
        <dbReference type="Proteomes" id="UP000515123"/>
    </source>
</evidence>
<protein>
    <recommendedName>
        <fullName evidence="4">protein-serine/threonine phosphatase</fullName>
        <ecNumber evidence="4">3.1.3.16</ecNumber>
    </recommendedName>
</protein>
<sequence length="437" mass="48350">MVDDIEYVYCFIAFLVHLFRALRKALIMGLCTNSSTHACLPPPPAPLSWKRQSEPHNVAHKRSKEGSDRKVHPVAEEDCFKRENFVSRASSCNVGGQATVTVARHEGFTRERCEEEKIEKKIELDSLSIGKEGEEKSTERAVRKRPARLVIPEICAVSDFRKAGTEKNSGDVNAAVEVEGSGFCLASRKGHRHVMEDGYGVITNIHGNSKQAFFGVFDGHGGRAAVDFVSENLGNNIIAAVAHLEKEKEQRLEMAIKAGYLTTDREFLNQGVSSGACAATVLLKDGELHVANVGDCRVVMSRKGVANALTTDHRPGTEDEKNRIESSGGYVSCRNGVWRVQDSLAVSRAIGDINMKQWIISEPETKKLQLTRDCEFLIMASDGLWDKVTNQEAVDVVLRHNNNSMKSCKDLVDISRSRGGRDDITIMVVDLQKFLHL</sequence>
<evidence type="ECO:0000259" key="15">
    <source>
        <dbReference type="PROSITE" id="PS51746"/>
    </source>
</evidence>
<comment type="similarity">
    <text evidence="3 12">Belongs to the PP2C family.</text>
</comment>
<evidence type="ECO:0000313" key="17">
    <source>
        <dbReference type="RefSeq" id="XP_020107392.1"/>
    </source>
</evidence>
<name>A0A6P5GHW7_ANACO</name>
<comment type="cofactor">
    <cofactor evidence="1">
        <name>Mn(2+)</name>
        <dbReference type="ChEBI" id="CHEBI:29035"/>
    </cofactor>
</comment>
<evidence type="ECO:0000256" key="10">
    <source>
        <dbReference type="ARBA" id="ARBA00047761"/>
    </source>
</evidence>
<keyword evidence="14" id="KW-0812">Transmembrane</keyword>
<evidence type="ECO:0000256" key="8">
    <source>
        <dbReference type="ARBA" id="ARBA00022912"/>
    </source>
</evidence>
<dbReference type="PANTHER" id="PTHR13832:SF559">
    <property type="entry name" value="PROTEIN PHOSPHATASE 2C 77-RELATED"/>
    <property type="match status" value="1"/>
</dbReference>
<dbReference type="Gene3D" id="3.60.40.10">
    <property type="entry name" value="PPM-type phosphatase domain"/>
    <property type="match status" value="1"/>
</dbReference>
<gene>
    <name evidence="17" type="primary">LOC109723447</name>
</gene>
<dbReference type="InterPro" id="IPR000222">
    <property type="entry name" value="PP2C_BS"/>
</dbReference>
<feature type="domain" description="PPM-type phosphatase" evidence="15">
    <location>
        <begin position="182"/>
        <end position="431"/>
    </location>
</feature>
<dbReference type="PANTHER" id="PTHR13832">
    <property type="entry name" value="PROTEIN PHOSPHATASE 2C"/>
    <property type="match status" value="1"/>
</dbReference>
<dbReference type="SMART" id="SM00332">
    <property type="entry name" value="PP2Cc"/>
    <property type="match status" value="1"/>
</dbReference>
<reference evidence="16" key="1">
    <citation type="journal article" date="2015" name="Nat. Genet.">
        <title>The pineapple genome and the evolution of CAM photosynthesis.</title>
        <authorList>
            <person name="Ming R."/>
            <person name="VanBuren R."/>
            <person name="Wai C.M."/>
            <person name="Tang H."/>
            <person name="Schatz M.C."/>
            <person name="Bowers J.E."/>
            <person name="Lyons E."/>
            <person name="Wang M.L."/>
            <person name="Chen J."/>
            <person name="Biggers E."/>
            <person name="Zhang J."/>
            <person name="Huang L."/>
            <person name="Zhang L."/>
            <person name="Miao W."/>
            <person name="Zhang J."/>
            <person name="Ye Z."/>
            <person name="Miao C."/>
            <person name="Lin Z."/>
            <person name="Wang H."/>
            <person name="Zhou H."/>
            <person name="Yim W.C."/>
            <person name="Priest H.D."/>
            <person name="Zheng C."/>
            <person name="Woodhouse M."/>
            <person name="Edger P.P."/>
            <person name="Guyot R."/>
            <person name="Guo H.B."/>
            <person name="Guo H."/>
            <person name="Zheng G."/>
            <person name="Singh R."/>
            <person name="Sharma A."/>
            <person name="Min X."/>
            <person name="Zheng Y."/>
            <person name="Lee H."/>
            <person name="Gurtowski J."/>
            <person name="Sedlazeck F.J."/>
            <person name="Harkess A."/>
            <person name="McKain M.R."/>
            <person name="Liao Z."/>
            <person name="Fang J."/>
            <person name="Liu J."/>
            <person name="Zhang X."/>
            <person name="Zhang Q."/>
            <person name="Hu W."/>
            <person name="Qin Y."/>
            <person name="Wang K."/>
            <person name="Chen L.Y."/>
            <person name="Shirley N."/>
            <person name="Lin Y.R."/>
            <person name="Liu L.Y."/>
            <person name="Hernandez A.G."/>
            <person name="Wright C.L."/>
            <person name="Bulone V."/>
            <person name="Tuskan G.A."/>
            <person name="Heath K."/>
            <person name="Zee F."/>
            <person name="Moore P.H."/>
            <person name="Sunkar R."/>
            <person name="Leebens-Mack J.H."/>
            <person name="Mockler T."/>
            <person name="Bennetzen J.L."/>
            <person name="Freeling M."/>
            <person name="Sankoff D."/>
            <person name="Paterson A.H."/>
            <person name="Zhu X."/>
            <person name="Yang X."/>
            <person name="Smith J.A."/>
            <person name="Cushman J.C."/>
            <person name="Paull R.E."/>
            <person name="Yu Q."/>
        </authorList>
    </citation>
    <scope>NUCLEOTIDE SEQUENCE [LARGE SCALE GENOMIC DNA]</scope>
    <source>
        <strain evidence="16">cv. F153</strain>
    </source>
</reference>
<dbReference type="InterPro" id="IPR015655">
    <property type="entry name" value="PP2C"/>
</dbReference>
<keyword evidence="6 12" id="KW-0378">Hydrolase</keyword>
<organism evidence="16 17">
    <name type="scientific">Ananas comosus</name>
    <name type="common">Pineapple</name>
    <name type="synonym">Ananas ananas</name>
    <dbReference type="NCBI Taxonomy" id="4615"/>
    <lineage>
        <taxon>Eukaryota</taxon>
        <taxon>Viridiplantae</taxon>
        <taxon>Streptophyta</taxon>
        <taxon>Embryophyta</taxon>
        <taxon>Tracheophyta</taxon>
        <taxon>Spermatophyta</taxon>
        <taxon>Magnoliopsida</taxon>
        <taxon>Liliopsida</taxon>
        <taxon>Poales</taxon>
        <taxon>Bromeliaceae</taxon>
        <taxon>Bromelioideae</taxon>
        <taxon>Ananas</taxon>
    </lineage>
</organism>
<evidence type="ECO:0000256" key="13">
    <source>
        <dbReference type="SAM" id="MobiDB-lite"/>
    </source>
</evidence>
<evidence type="ECO:0000256" key="5">
    <source>
        <dbReference type="ARBA" id="ARBA00022723"/>
    </source>
</evidence>
<dbReference type="SUPFAM" id="SSF81606">
    <property type="entry name" value="PP2C-like"/>
    <property type="match status" value="1"/>
</dbReference>
<evidence type="ECO:0000256" key="4">
    <source>
        <dbReference type="ARBA" id="ARBA00013081"/>
    </source>
</evidence>
<evidence type="ECO:0000256" key="6">
    <source>
        <dbReference type="ARBA" id="ARBA00022801"/>
    </source>
</evidence>
<feature type="transmembrane region" description="Helical" evidence="14">
    <location>
        <begin position="6"/>
        <end position="22"/>
    </location>
</feature>
<evidence type="ECO:0000256" key="12">
    <source>
        <dbReference type="RuleBase" id="RU003465"/>
    </source>
</evidence>
<keyword evidence="5" id="KW-0479">Metal-binding</keyword>
<comment type="catalytic activity">
    <reaction evidence="10">
        <text>O-phospho-L-seryl-[protein] + H2O = L-seryl-[protein] + phosphate</text>
        <dbReference type="Rhea" id="RHEA:20629"/>
        <dbReference type="Rhea" id="RHEA-COMP:9863"/>
        <dbReference type="Rhea" id="RHEA-COMP:11604"/>
        <dbReference type="ChEBI" id="CHEBI:15377"/>
        <dbReference type="ChEBI" id="CHEBI:29999"/>
        <dbReference type="ChEBI" id="CHEBI:43474"/>
        <dbReference type="ChEBI" id="CHEBI:83421"/>
        <dbReference type="EC" id="3.1.3.16"/>
    </reaction>
</comment>
<dbReference type="GO" id="GO:0004722">
    <property type="term" value="F:protein serine/threonine phosphatase activity"/>
    <property type="evidence" value="ECO:0007669"/>
    <property type="project" value="UniProtKB-EC"/>
</dbReference>
<dbReference type="Gramene" id="Aco003371.1.mrna1">
    <property type="protein sequence ID" value="Aco003371.1.mrna1"/>
    <property type="gene ID" value="Aco003371.1.path1"/>
</dbReference>
<dbReference type="SMART" id="SM00331">
    <property type="entry name" value="PP2C_SIG"/>
    <property type="match status" value="1"/>
</dbReference>
<accession>A0A6P5GHW7</accession>
<dbReference type="OrthoDB" id="10264738at2759"/>
<keyword evidence="9" id="KW-0464">Manganese</keyword>
<dbReference type="PROSITE" id="PS51746">
    <property type="entry name" value="PPM_2"/>
    <property type="match status" value="1"/>
</dbReference>
<dbReference type="PROSITE" id="PS01032">
    <property type="entry name" value="PPM_1"/>
    <property type="match status" value="1"/>
</dbReference>
<dbReference type="AlphaFoldDB" id="A0A6P5GHW7"/>
<evidence type="ECO:0000256" key="14">
    <source>
        <dbReference type="SAM" id="Phobius"/>
    </source>
</evidence>
<dbReference type="RefSeq" id="XP_020107392.1">
    <property type="nucleotide sequence ID" value="XM_020251803.1"/>
</dbReference>
<dbReference type="InterPro" id="IPR036457">
    <property type="entry name" value="PPM-type-like_dom_sf"/>
</dbReference>
<evidence type="ECO:0000256" key="11">
    <source>
        <dbReference type="ARBA" id="ARBA00048336"/>
    </source>
</evidence>
<evidence type="ECO:0000256" key="9">
    <source>
        <dbReference type="ARBA" id="ARBA00023211"/>
    </source>
</evidence>
<proteinExistence type="inferred from homology"/>
<dbReference type="InterPro" id="IPR001932">
    <property type="entry name" value="PPM-type_phosphatase-like_dom"/>
</dbReference>
<feature type="region of interest" description="Disordered" evidence="13">
    <location>
        <begin position="48"/>
        <end position="68"/>
    </location>
</feature>
<dbReference type="EC" id="3.1.3.16" evidence="4"/>
<dbReference type="Proteomes" id="UP000515123">
    <property type="component" value="Linkage group 17"/>
</dbReference>
<evidence type="ECO:0000256" key="7">
    <source>
        <dbReference type="ARBA" id="ARBA00022842"/>
    </source>
</evidence>
<comment type="catalytic activity">
    <reaction evidence="11">
        <text>O-phospho-L-threonyl-[protein] + H2O = L-threonyl-[protein] + phosphate</text>
        <dbReference type="Rhea" id="RHEA:47004"/>
        <dbReference type="Rhea" id="RHEA-COMP:11060"/>
        <dbReference type="Rhea" id="RHEA-COMP:11605"/>
        <dbReference type="ChEBI" id="CHEBI:15377"/>
        <dbReference type="ChEBI" id="CHEBI:30013"/>
        <dbReference type="ChEBI" id="CHEBI:43474"/>
        <dbReference type="ChEBI" id="CHEBI:61977"/>
        <dbReference type="EC" id="3.1.3.16"/>
    </reaction>
</comment>
<dbReference type="CDD" id="cd00143">
    <property type="entry name" value="PP2Cc"/>
    <property type="match status" value="1"/>
</dbReference>
<keyword evidence="8 12" id="KW-0904">Protein phosphatase</keyword>
<dbReference type="Pfam" id="PF00481">
    <property type="entry name" value="PP2C"/>
    <property type="match status" value="1"/>
</dbReference>